<sequence length="124" mass="13754">MSTKITLALGVVALFAYIGVSYGIRQRFPLTEVAADTALKGRVSGVFQVQSTHFFFLNDKTTTRYDFDDFAPVPGQELLRQDGSLGEYLHVGDSISKHPYSVELTVRRGERLSRWVCPPAANGQ</sequence>
<protein>
    <submittedName>
        <fullName evidence="1">Uncharacterized protein</fullName>
    </submittedName>
</protein>
<dbReference type="RefSeq" id="WP_198076318.1">
    <property type="nucleotide sequence ID" value="NZ_JAEDAE010000008.1"/>
</dbReference>
<dbReference type="Proteomes" id="UP000625631">
    <property type="component" value="Unassembled WGS sequence"/>
</dbReference>
<organism evidence="1 2">
    <name type="scientific">Hymenobacter negativus</name>
    <dbReference type="NCBI Taxonomy" id="2795026"/>
    <lineage>
        <taxon>Bacteria</taxon>
        <taxon>Pseudomonadati</taxon>
        <taxon>Bacteroidota</taxon>
        <taxon>Cytophagia</taxon>
        <taxon>Cytophagales</taxon>
        <taxon>Hymenobacteraceae</taxon>
        <taxon>Hymenobacter</taxon>
    </lineage>
</organism>
<keyword evidence="2" id="KW-1185">Reference proteome</keyword>
<evidence type="ECO:0000313" key="2">
    <source>
        <dbReference type="Proteomes" id="UP000625631"/>
    </source>
</evidence>
<dbReference type="EMBL" id="JAEDAE010000008">
    <property type="protein sequence ID" value="MBH8559661.1"/>
    <property type="molecule type" value="Genomic_DNA"/>
</dbReference>
<reference evidence="1 2" key="1">
    <citation type="submission" date="2020-12" db="EMBL/GenBank/DDBJ databases">
        <title>Hymenobacter sp.</title>
        <authorList>
            <person name="Kim M.K."/>
        </authorList>
    </citation>
    <scope>NUCLEOTIDE SEQUENCE [LARGE SCALE GENOMIC DNA]</scope>
    <source>
        <strain evidence="1 2">BT442</strain>
    </source>
</reference>
<name>A0ABS0QBR3_9BACT</name>
<gene>
    <name evidence="1" type="ORF">I7X13_16485</name>
</gene>
<comment type="caution">
    <text evidence="1">The sequence shown here is derived from an EMBL/GenBank/DDBJ whole genome shotgun (WGS) entry which is preliminary data.</text>
</comment>
<accession>A0ABS0QBR3</accession>
<proteinExistence type="predicted"/>
<evidence type="ECO:0000313" key="1">
    <source>
        <dbReference type="EMBL" id="MBH8559661.1"/>
    </source>
</evidence>